<proteinExistence type="predicted"/>
<dbReference type="AlphaFoldDB" id="A0A2A4T3T8"/>
<name>A0A2A4T3T8_9DELT</name>
<protein>
    <submittedName>
        <fullName evidence="2">Uncharacterized protein</fullName>
    </submittedName>
</protein>
<sequence>MNPKVEDQTESPPLQEHSPYKGAKVRRIIPLLGILISLIIFSSFFFLFEDHPTISKKSLAPYQTVELQSLMKQYQKHINNRDEPLILDQEALESLSALSGTLVSPLQWRAFLFEDSMLLRLSILIGKDAASRYLNIDMSGQFEVQDRTPIYLAERLTIGKITVPKVLVDFVTRIILRKLWQEPQWGLAQITNLKIQNNQLYLSYSGEIKFQALAKFYFSKTQKGMDRPSHVQSTYQHIMKTLKQRHQNLEAFSLIIHEAFRHVSTLQAVGITPQQGNRIALMALGLTMGGSKAQQYSSMDSKQKRLPYQGELKEVQLYGRHDWARHFLIAAALVASLGEELSDTLSTNKEILDQATSGFSFGDLMADRAGIAFAKLLSESEENAKYHQGMIAFQFILQDYIPNPKHLPEDLPSNDFEQKFGFLQSQEYQKLIRKIDQQIKETPAYQ</sequence>
<comment type="caution">
    <text evidence="2">The sequence shown here is derived from an EMBL/GenBank/DDBJ whole genome shotgun (WGS) entry which is preliminary data.</text>
</comment>
<evidence type="ECO:0000256" key="1">
    <source>
        <dbReference type="SAM" id="Phobius"/>
    </source>
</evidence>
<keyword evidence="1" id="KW-1133">Transmembrane helix</keyword>
<evidence type="ECO:0000313" key="3">
    <source>
        <dbReference type="Proteomes" id="UP000218113"/>
    </source>
</evidence>
<gene>
    <name evidence="2" type="ORF">COB67_06630</name>
</gene>
<accession>A0A2A4T3T8</accession>
<keyword evidence="1" id="KW-0472">Membrane</keyword>
<dbReference type="Proteomes" id="UP000218113">
    <property type="component" value="Unassembled WGS sequence"/>
</dbReference>
<feature type="transmembrane region" description="Helical" evidence="1">
    <location>
        <begin position="28"/>
        <end position="48"/>
    </location>
</feature>
<organism evidence="2 3">
    <name type="scientific">SAR324 cluster bacterium</name>
    <dbReference type="NCBI Taxonomy" id="2024889"/>
    <lineage>
        <taxon>Bacteria</taxon>
        <taxon>Deltaproteobacteria</taxon>
        <taxon>SAR324 cluster</taxon>
    </lineage>
</organism>
<reference evidence="3" key="1">
    <citation type="submission" date="2017-08" db="EMBL/GenBank/DDBJ databases">
        <title>A dynamic microbial community with high functional redundancy inhabits the cold, oxic subseafloor aquifer.</title>
        <authorList>
            <person name="Tully B.J."/>
            <person name="Wheat C.G."/>
            <person name="Glazer B.T."/>
            <person name="Huber J.A."/>
        </authorList>
    </citation>
    <scope>NUCLEOTIDE SEQUENCE [LARGE SCALE GENOMIC DNA]</scope>
</reference>
<keyword evidence="1" id="KW-0812">Transmembrane</keyword>
<evidence type="ECO:0000313" key="2">
    <source>
        <dbReference type="EMBL" id="PCI28320.1"/>
    </source>
</evidence>
<dbReference type="EMBL" id="NVSR01000036">
    <property type="protein sequence ID" value="PCI28320.1"/>
    <property type="molecule type" value="Genomic_DNA"/>
</dbReference>